<sequence>MTTAPGALDKAKMVASDLASDILVDANTAVFDEAAMRKTLPEDLVTRFKECARTGAATSEEDKNAIAEALFGWARAQGAAEFSHWFFPMRGGGGAVGGMLGALKYDAFLDLEFKPAFPASRLFGGETDGSSFPNGGLRVTHSAAAFTSWDRSSPCFVYEKVLRVPCAFVTHTGRCIDDKTPLLRSQDAVDREGKRLLAAVRGNNKGEVVASVRGYLGWEQEFFVVSADLYKKRPDLVNCGRTLFGRLPERHQQGDLNYFGPLPPIVDELLRNVQAIMLKTGTPMTVRHNEVAPGQHEMSPIFCVANASADNNVFFMEACAREASKLGLAVLFHEKPFAGINGSGKHANWSVQTSDGANFFDPGKTDDQRTLFVAAVAALAHGLCQHNELVRCAVAHAGNDHRLGAQEAPPAIISLHTGTYFEQHVDAVISGGPLLGYKTQKKFADPACNAVMPVATNVEDRNRTAPFPFCGNRFEFRAVGSSQNCSFPVMIVNTVMASGMAHLADLVEKGTSLRDAVAMTYKKNRHVIFTGNGYSQDWPIEAARRGLPNLHTTPLAIAEFERGKTVFKSMKVYDEDETLARADVMYEAYNTALLVEVETMINMARTGFLPACARDLATFERAPEFAQDRRDLYSAIKTELATLVHLKNKVSGTRPLQATYICNTLKPQMAKLRAAVDAAEAVMDKDFYPYPTYDHLLYTHHF</sequence>
<dbReference type="SUPFAM" id="SSF55931">
    <property type="entry name" value="Glutamine synthetase/guanido kinase"/>
    <property type="match status" value="1"/>
</dbReference>
<reference evidence="4" key="1">
    <citation type="submission" date="2023-01" db="EMBL/GenBank/DDBJ databases">
        <title>Metagenome sequencing of chrysophaentin producing Chrysophaeum taylorii.</title>
        <authorList>
            <person name="Davison J."/>
            <person name="Bewley C."/>
        </authorList>
    </citation>
    <scope>NUCLEOTIDE SEQUENCE</scope>
    <source>
        <strain evidence="4">NIES-1699</strain>
    </source>
</reference>
<dbReference type="InterPro" id="IPR027303">
    <property type="entry name" value="Gln_synth_gly_rich_site"/>
</dbReference>
<dbReference type="GO" id="GO:0004356">
    <property type="term" value="F:glutamine synthetase activity"/>
    <property type="evidence" value="ECO:0007669"/>
    <property type="project" value="InterPro"/>
</dbReference>
<dbReference type="AlphaFoldDB" id="A0AAD7XIC8"/>
<organism evidence="4 5">
    <name type="scientific">Chrysophaeum taylorii</name>
    <dbReference type="NCBI Taxonomy" id="2483200"/>
    <lineage>
        <taxon>Eukaryota</taxon>
        <taxon>Sar</taxon>
        <taxon>Stramenopiles</taxon>
        <taxon>Ochrophyta</taxon>
        <taxon>Pelagophyceae</taxon>
        <taxon>Pelagomonadales</taxon>
        <taxon>Pelagomonadaceae</taxon>
        <taxon>Chrysophaeum</taxon>
    </lineage>
</organism>
<dbReference type="EMBL" id="JAQMWT010000575">
    <property type="protein sequence ID" value="KAJ8599249.1"/>
    <property type="molecule type" value="Genomic_DNA"/>
</dbReference>
<dbReference type="Pfam" id="PF12437">
    <property type="entry name" value="GSIII_N"/>
    <property type="match status" value="1"/>
</dbReference>
<evidence type="ECO:0000256" key="2">
    <source>
        <dbReference type="RuleBase" id="RU000384"/>
    </source>
</evidence>
<name>A0AAD7XIC8_9STRA</name>
<accession>A0AAD7XIC8</accession>
<proteinExistence type="inferred from homology"/>
<dbReference type="Pfam" id="PF18318">
    <property type="entry name" value="Gln-synt_C-ter"/>
    <property type="match status" value="1"/>
</dbReference>
<evidence type="ECO:0000256" key="1">
    <source>
        <dbReference type="PROSITE-ProRule" id="PRU01331"/>
    </source>
</evidence>
<dbReference type="InterPro" id="IPR052725">
    <property type="entry name" value="GS_Type-3"/>
</dbReference>
<dbReference type="Pfam" id="PF00120">
    <property type="entry name" value="Gln-synt_C"/>
    <property type="match status" value="1"/>
</dbReference>
<dbReference type="InterPro" id="IPR014746">
    <property type="entry name" value="Gln_synth/guanido_kin_cat_dom"/>
</dbReference>
<evidence type="ECO:0000313" key="4">
    <source>
        <dbReference type="EMBL" id="KAJ8599249.1"/>
    </source>
</evidence>
<dbReference type="PROSITE" id="PS51987">
    <property type="entry name" value="GS_CATALYTIC"/>
    <property type="match status" value="1"/>
</dbReference>
<dbReference type="Gene3D" id="1.20.120.1560">
    <property type="match status" value="1"/>
</dbReference>
<dbReference type="Proteomes" id="UP001230188">
    <property type="component" value="Unassembled WGS sequence"/>
</dbReference>
<dbReference type="PROSITE" id="PS00181">
    <property type="entry name" value="GLNA_ATP"/>
    <property type="match status" value="1"/>
</dbReference>
<evidence type="ECO:0000259" key="3">
    <source>
        <dbReference type="PROSITE" id="PS51987"/>
    </source>
</evidence>
<dbReference type="SMART" id="SM01230">
    <property type="entry name" value="Gln-synt_C"/>
    <property type="match status" value="1"/>
</dbReference>
<dbReference type="PANTHER" id="PTHR42974:SF1">
    <property type="entry name" value="TYPE-3 GLUTAMINE SYNTHETASE"/>
    <property type="match status" value="1"/>
</dbReference>
<keyword evidence="5" id="KW-1185">Reference proteome</keyword>
<dbReference type="InterPro" id="IPR008146">
    <property type="entry name" value="Gln_synth_cat_dom"/>
</dbReference>
<gene>
    <name evidence="4" type="ORF">CTAYLR_006229</name>
</gene>
<comment type="similarity">
    <text evidence="1 2">Belongs to the glutamine synthetase family.</text>
</comment>
<feature type="domain" description="GS catalytic" evidence="3">
    <location>
        <begin position="185"/>
        <end position="608"/>
    </location>
</feature>
<dbReference type="InterPro" id="IPR040577">
    <property type="entry name" value="Gln-synt_C"/>
</dbReference>
<comment type="caution">
    <text evidence="4">The sequence shown here is derived from an EMBL/GenBank/DDBJ whole genome shotgun (WGS) entry which is preliminary data.</text>
</comment>
<protein>
    <recommendedName>
        <fullName evidence="3">GS catalytic domain-containing protein</fullName>
    </recommendedName>
</protein>
<evidence type="ECO:0000313" key="5">
    <source>
        <dbReference type="Proteomes" id="UP001230188"/>
    </source>
</evidence>
<dbReference type="Gene3D" id="3.30.590.10">
    <property type="entry name" value="Glutamine synthetase/guanido kinase, catalytic domain"/>
    <property type="match status" value="1"/>
</dbReference>
<dbReference type="InterPro" id="IPR022147">
    <property type="entry name" value="GSIII_N"/>
</dbReference>
<dbReference type="PANTHER" id="PTHR42974">
    <property type="entry name" value="GLUTAMINE SYNTHETASE"/>
    <property type="match status" value="1"/>
</dbReference>